<feature type="region of interest" description="Disordered" evidence="1">
    <location>
        <begin position="181"/>
        <end position="237"/>
    </location>
</feature>
<name>A0A0C4WT58_9GAMM</name>
<feature type="signal peptide" evidence="2">
    <location>
        <begin position="1"/>
        <end position="18"/>
    </location>
</feature>
<evidence type="ECO:0000256" key="2">
    <source>
        <dbReference type="SAM" id="SignalP"/>
    </source>
</evidence>
<keyword evidence="3" id="KW-0614">Plasmid</keyword>
<dbReference type="EMBL" id="CP010421">
    <property type="protein sequence ID" value="AJE23829.1"/>
    <property type="molecule type" value="Genomic_DNA"/>
</dbReference>
<sequence length="250" mass="27147">MKHPSFLLALTLSAIAVAGCSKDKKPEAPPPPTGPKFAVSEYEPDLRDYHTSWGHQGRGGAALRKPAYQHTVSPHDQLDTRAGRLHPELQVASTAPLAMIAVPSSTYASNCQHAGTPVAYAASGYAVNASAREEVNDYIRVRNKLCQGQSRLSYDEWLVLVNGTPKDLPVAIQARPPVRVPAHPIQPLPPVRISAQPIQPLPPTRAQTQQQPQQASSASTTIFDQAQQQVQQASSASKNIFDRLSENFPW</sequence>
<dbReference type="RefSeq" id="WP_052264092.1">
    <property type="nucleotide sequence ID" value="NZ_CP010421.1"/>
</dbReference>
<evidence type="ECO:0008006" key="5">
    <source>
        <dbReference type="Google" id="ProtNLM"/>
    </source>
</evidence>
<proteinExistence type="predicted"/>
<accession>A0A0C4WT58</accession>
<keyword evidence="2" id="KW-0732">Signal</keyword>
<dbReference type="HOGENOM" id="CLU_1109650_0_0_6"/>
<evidence type="ECO:0000313" key="3">
    <source>
        <dbReference type="EMBL" id="AJE23829.1"/>
    </source>
</evidence>
<reference evidence="3 4" key="1">
    <citation type="journal article" date="2015" name="PLoS ONE">
        <title>Azotobacter Genomes: The Genome of Azotobacter chroococcum NCIMB 8003 (ATCC 4412).</title>
        <authorList>
            <person name="Robson R.L."/>
            <person name="Jones R."/>
            <person name="Robson R.M."/>
            <person name="Schwartz A."/>
            <person name="Richardson T.H."/>
        </authorList>
    </citation>
    <scope>NUCLEOTIDE SEQUENCE [LARGE SCALE GENOMIC DNA]</scope>
    <source>
        <strain evidence="3 4">NCIMB 8003</strain>
        <plasmid evidence="4">Plasmid pAcX50f</plasmid>
    </source>
</reference>
<dbReference type="PROSITE" id="PS51257">
    <property type="entry name" value="PROKAR_LIPOPROTEIN"/>
    <property type="match status" value="1"/>
</dbReference>
<organism evidence="3 4">
    <name type="scientific">Azotobacter chroococcum NCIMB 8003</name>
    <dbReference type="NCBI Taxonomy" id="1328314"/>
    <lineage>
        <taxon>Bacteria</taxon>
        <taxon>Pseudomonadati</taxon>
        <taxon>Pseudomonadota</taxon>
        <taxon>Gammaproteobacteria</taxon>
        <taxon>Pseudomonadales</taxon>
        <taxon>Pseudomonadaceae</taxon>
        <taxon>Azotobacter</taxon>
    </lineage>
</organism>
<evidence type="ECO:0000256" key="1">
    <source>
        <dbReference type="SAM" id="MobiDB-lite"/>
    </source>
</evidence>
<evidence type="ECO:0000313" key="4">
    <source>
        <dbReference type="Proteomes" id="UP000068210"/>
    </source>
</evidence>
<feature type="chain" id="PRO_5002181290" description="Lipoprotein" evidence="2">
    <location>
        <begin position="19"/>
        <end position="250"/>
    </location>
</feature>
<protein>
    <recommendedName>
        <fullName evidence="5">Lipoprotein</fullName>
    </recommendedName>
</protein>
<dbReference type="KEGG" id="acx:Achr_f1350"/>
<gene>
    <name evidence="3" type="ORF">Achr_f1350</name>
</gene>
<dbReference type="Proteomes" id="UP000068210">
    <property type="component" value="Plasmid pAcX50f"/>
</dbReference>
<geneLocation type="plasmid" evidence="3 4">
    <name>pAcX50f</name>
</geneLocation>
<dbReference type="AlphaFoldDB" id="A0A0C4WT58"/>
<keyword evidence="4" id="KW-1185">Reference proteome</keyword>
<feature type="compositionally biased region" description="Low complexity" evidence="1">
    <location>
        <begin position="204"/>
        <end position="237"/>
    </location>
</feature>